<dbReference type="Proteomes" id="UP000179252">
    <property type="component" value="Unassembled WGS sequence"/>
</dbReference>
<reference evidence="1 2" key="1">
    <citation type="journal article" date="2016" name="Nat. Commun.">
        <title>Thousands of microbial genomes shed light on interconnected biogeochemical processes in an aquifer system.</title>
        <authorList>
            <person name="Anantharaman K."/>
            <person name="Brown C.T."/>
            <person name="Hug L.A."/>
            <person name="Sharon I."/>
            <person name="Castelle C.J."/>
            <person name="Probst A.J."/>
            <person name="Thomas B.C."/>
            <person name="Singh A."/>
            <person name="Wilkins M.J."/>
            <person name="Karaoz U."/>
            <person name="Brodie E.L."/>
            <person name="Williams K.H."/>
            <person name="Hubbard S.S."/>
            <person name="Banfield J.F."/>
        </authorList>
    </citation>
    <scope>NUCLEOTIDE SEQUENCE [LARGE SCALE GENOMIC DNA]</scope>
</reference>
<evidence type="ECO:0008006" key="3">
    <source>
        <dbReference type="Google" id="ProtNLM"/>
    </source>
</evidence>
<accession>A0A1F5FX21</accession>
<organism evidence="1 2">
    <name type="scientific">Candidatus Curtissbacteria bacterium RBG_13_40_7</name>
    <dbReference type="NCBI Taxonomy" id="1797706"/>
    <lineage>
        <taxon>Bacteria</taxon>
        <taxon>Candidatus Curtissiibacteriota</taxon>
    </lineage>
</organism>
<dbReference type="Gene3D" id="1.20.1440.60">
    <property type="entry name" value="23S rRNA-intervening sequence"/>
    <property type="match status" value="1"/>
</dbReference>
<dbReference type="AlphaFoldDB" id="A0A1F5FX21"/>
<dbReference type="InterPro" id="IPR012657">
    <property type="entry name" value="23S_rRNA-intervening_sequence"/>
</dbReference>
<proteinExistence type="predicted"/>
<dbReference type="PANTHER" id="PTHR38471:SF2">
    <property type="entry name" value="FOUR HELIX BUNDLE PROTEIN"/>
    <property type="match status" value="1"/>
</dbReference>
<dbReference type="CDD" id="cd16377">
    <property type="entry name" value="23S_rRNA_IVP_like"/>
    <property type="match status" value="1"/>
</dbReference>
<dbReference type="Pfam" id="PF05635">
    <property type="entry name" value="23S_rRNA_IVP"/>
    <property type="match status" value="1"/>
</dbReference>
<gene>
    <name evidence="1" type="ORF">A2165_02870</name>
</gene>
<sequence>MSDERFRFEKLTVYQRSLELTNNIYKLTKEWPREYLFDLTSQIRRATLSIPLNIAEGSGRGKNEFKRFLEISRSSCFEIIPLVEIAVKQNLVTVNVKDEIIDEVYQISKMISKLKSSMK</sequence>
<protein>
    <recommendedName>
        <fullName evidence="3">Four helix bundle protein</fullName>
    </recommendedName>
</protein>
<evidence type="ECO:0000313" key="2">
    <source>
        <dbReference type="Proteomes" id="UP000179252"/>
    </source>
</evidence>
<dbReference type="NCBIfam" id="TIGR02436">
    <property type="entry name" value="four helix bundle protein"/>
    <property type="match status" value="1"/>
</dbReference>
<dbReference type="EMBL" id="MFAU01000029">
    <property type="protein sequence ID" value="OGD84149.1"/>
    <property type="molecule type" value="Genomic_DNA"/>
</dbReference>
<dbReference type="SUPFAM" id="SSF158446">
    <property type="entry name" value="IVS-encoded protein-like"/>
    <property type="match status" value="1"/>
</dbReference>
<comment type="caution">
    <text evidence="1">The sequence shown here is derived from an EMBL/GenBank/DDBJ whole genome shotgun (WGS) entry which is preliminary data.</text>
</comment>
<dbReference type="PANTHER" id="PTHR38471">
    <property type="entry name" value="FOUR HELIX BUNDLE PROTEIN"/>
    <property type="match status" value="1"/>
</dbReference>
<evidence type="ECO:0000313" key="1">
    <source>
        <dbReference type="EMBL" id="OGD84149.1"/>
    </source>
</evidence>
<name>A0A1F5FX21_9BACT</name>
<dbReference type="InterPro" id="IPR036583">
    <property type="entry name" value="23S_rRNA_IVS_sf"/>
</dbReference>